<dbReference type="SUPFAM" id="SSF54211">
    <property type="entry name" value="Ribosomal protein S5 domain 2-like"/>
    <property type="match status" value="1"/>
</dbReference>
<keyword evidence="1 6" id="KW-0819">tRNA processing</keyword>
<keyword evidence="4 6" id="KW-0378">Hydrolase</keyword>
<dbReference type="GO" id="GO:0001682">
    <property type="term" value="P:tRNA 5'-leader removal"/>
    <property type="evidence" value="ECO:0007669"/>
    <property type="project" value="UniProtKB-UniRule"/>
</dbReference>
<protein>
    <recommendedName>
        <fullName evidence="6 7">Ribonuclease P protein component</fullName>
        <shortName evidence="6">RNase P protein</shortName>
        <shortName evidence="6">RNaseP protein</shortName>
        <ecNumber evidence="6 7">3.1.26.5</ecNumber>
    </recommendedName>
    <alternativeName>
        <fullName evidence="6">Protein C5</fullName>
    </alternativeName>
</protein>
<keyword evidence="2 6" id="KW-0540">Nuclease</keyword>
<evidence type="ECO:0000256" key="2">
    <source>
        <dbReference type="ARBA" id="ARBA00022722"/>
    </source>
</evidence>
<evidence type="ECO:0000313" key="9">
    <source>
        <dbReference type="Proteomes" id="UP000005017"/>
    </source>
</evidence>
<organism evidence="8 9">
    <name type="scientific">Bulleidia extructa W1219</name>
    <dbReference type="NCBI Taxonomy" id="679192"/>
    <lineage>
        <taxon>Bacteria</taxon>
        <taxon>Bacillati</taxon>
        <taxon>Bacillota</taxon>
        <taxon>Erysipelotrichia</taxon>
        <taxon>Erysipelotrichales</taxon>
        <taxon>Erysipelotrichaceae</taxon>
        <taxon>Bulleidia</taxon>
    </lineage>
</organism>
<comment type="caution">
    <text evidence="8">The sequence shown here is derived from an EMBL/GenBank/DDBJ whole genome shotgun (WGS) entry which is preliminary data.</text>
</comment>
<dbReference type="GO" id="GO:0042781">
    <property type="term" value="F:3'-tRNA processing endoribonuclease activity"/>
    <property type="evidence" value="ECO:0007669"/>
    <property type="project" value="TreeGrafter"/>
</dbReference>
<dbReference type="STRING" id="679192.HMPREF9013_1104"/>
<dbReference type="Pfam" id="PF00825">
    <property type="entry name" value="Ribonuclease_P"/>
    <property type="match status" value="1"/>
</dbReference>
<reference evidence="9" key="1">
    <citation type="submission" date="2009-12" db="EMBL/GenBank/DDBJ databases">
        <title>Sequence of Clostridiales genomosp. BVAB3 str. UPII9-5.</title>
        <authorList>
            <person name="Madupu R."/>
            <person name="Durkin A.S."/>
            <person name="Torralba M."/>
            <person name="Methe B."/>
            <person name="Sutton G.G."/>
            <person name="Strausberg R.L."/>
            <person name="Nelson K.E."/>
        </authorList>
    </citation>
    <scope>NUCLEOTIDE SEQUENCE [LARGE SCALE GENOMIC DNA]</scope>
    <source>
        <strain evidence="9">W1219</strain>
    </source>
</reference>
<evidence type="ECO:0000313" key="8">
    <source>
        <dbReference type="EMBL" id="EFC06396.1"/>
    </source>
</evidence>
<dbReference type="InterPro" id="IPR014721">
    <property type="entry name" value="Ribsml_uS5_D2-typ_fold_subgr"/>
</dbReference>
<dbReference type="Gene3D" id="3.30.230.10">
    <property type="match status" value="1"/>
</dbReference>
<dbReference type="OrthoDB" id="9810867at2"/>
<comment type="subunit">
    <text evidence="6">Consists of a catalytic RNA component (M1 or rnpB) and a protein subunit.</text>
</comment>
<accession>D2MMX0</accession>
<comment type="function">
    <text evidence="6">RNaseP catalyzes the removal of the 5'-leader sequence from pre-tRNA to produce the mature 5'-terminus. It can also cleave other RNA substrates such as 4.5S RNA. The protein component plays an auxiliary but essential role in vivo by binding to the 5'-leader sequence and broadening the substrate specificity of the ribozyme.</text>
</comment>
<dbReference type="InterPro" id="IPR020568">
    <property type="entry name" value="Ribosomal_Su5_D2-typ_SF"/>
</dbReference>
<dbReference type="RefSeq" id="WP_006626741.1">
    <property type="nucleotide sequence ID" value="NZ_ADFR01000002.1"/>
</dbReference>
<keyword evidence="5 6" id="KW-0694">RNA-binding</keyword>
<keyword evidence="3 6" id="KW-0255">Endonuclease</keyword>
<dbReference type="HAMAP" id="MF_00227">
    <property type="entry name" value="RNase_P"/>
    <property type="match status" value="1"/>
</dbReference>
<dbReference type="NCBIfam" id="TIGR00188">
    <property type="entry name" value="rnpA"/>
    <property type="match status" value="1"/>
</dbReference>
<evidence type="ECO:0000256" key="5">
    <source>
        <dbReference type="ARBA" id="ARBA00022884"/>
    </source>
</evidence>
<dbReference type="AlphaFoldDB" id="D2MMX0"/>
<evidence type="ECO:0000256" key="1">
    <source>
        <dbReference type="ARBA" id="ARBA00022694"/>
    </source>
</evidence>
<gene>
    <name evidence="6 8" type="primary">rnpA</name>
    <name evidence="8" type="ORF">HMPREF9013_1104</name>
</gene>
<dbReference type="Proteomes" id="UP000005017">
    <property type="component" value="Unassembled WGS sequence"/>
</dbReference>
<dbReference type="PANTHER" id="PTHR33992">
    <property type="entry name" value="RIBONUCLEASE P PROTEIN COMPONENT"/>
    <property type="match status" value="1"/>
</dbReference>
<evidence type="ECO:0000256" key="4">
    <source>
        <dbReference type="ARBA" id="ARBA00022801"/>
    </source>
</evidence>
<dbReference type="EC" id="3.1.26.5" evidence="6 7"/>
<dbReference type="PANTHER" id="PTHR33992:SF1">
    <property type="entry name" value="RIBONUCLEASE P PROTEIN COMPONENT"/>
    <property type="match status" value="1"/>
</dbReference>
<comment type="catalytic activity">
    <reaction evidence="6">
        <text>Endonucleolytic cleavage of RNA, removing 5'-extranucleotides from tRNA precursor.</text>
        <dbReference type="EC" id="3.1.26.5"/>
    </reaction>
</comment>
<proteinExistence type="inferred from homology"/>
<dbReference type="InterPro" id="IPR000100">
    <property type="entry name" value="RNase_P"/>
</dbReference>
<evidence type="ECO:0000256" key="3">
    <source>
        <dbReference type="ARBA" id="ARBA00022759"/>
    </source>
</evidence>
<dbReference type="EMBL" id="ADFR01000002">
    <property type="protein sequence ID" value="EFC06396.1"/>
    <property type="molecule type" value="Genomic_DNA"/>
</dbReference>
<dbReference type="GO" id="GO:0030677">
    <property type="term" value="C:ribonuclease P complex"/>
    <property type="evidence" value="ECO:0007669"/>
    <property type="project" value="TreeGrafter"/>
</dbReference>
<keyword evidence="9" id="KW-1185">Reference proteome</keyword>
<comment type="similarity">
    <text evidence="6">Belongs to the RnpA family.</text>
</comment>
<evidence type="ECO:0000256" key="7">
    <source>
        <dbReference type="NCBIfam" id="TIGR00188"/>
    </source>
</evidence>
<dbReference type="GO" id="GO:0000049">
    <property type="term" value="F:tRNA binding"/>
    <property type="evidence" value="ECO:0007669"/>
    <property type="project" value="UniProtKB-UniRule"/>
</dbReference>
<dbReference type="eggNOG" id="COG0594">
    <property type="taxonomic scope" value="Bacteria"/>
</dbReference>
<dbReference type="GO" id="GO:0004526">
    <property type="term" value="F:ribonuclease P activity"/>
    <property type="evidence" value="ECO:0007669"/>
    <property type="project" value="UniProtKB-UniRule"/>
</dbReference>
<evidence type="ECO:0000256" key="6">
    <source>
        <dbReference type="HAMAP-Rule" id="MF_00227"/>
    </source>
</evidence>
<name>D2MMX0_9FIRM</name>
<sequence>MKKRNRIKKKEEFQELIHQGKKKVNPSFVFYYQKKMEEQARMGISIPKKIGHAVQRNLYKRQIRMMLEGMIPFENYPYDVVLIVRFAYPTKNFEENQKLLERTLIKDII</sequence>